<gene>
    <name evidence="3" type="ORF">SDC9_43558</name>
</gene>
<protein>
    <recommendedName>
        <fullName evidence="2">DUF2061 domain-containing protein</fullName>
    </recommendedName>
</protein>
<dbReference type="InterPro" id="IPR018638">
    <property type="entry name" value="DUF2061_membrane"/>
</dbReference>
<feature type="domain" description="DUF2061" evidence="2">
    <location>
        <begin position="9"/>
        <end position="60"/>
    </location>
</feature>
<evidence type="ECO:0000256" key="1">
    <source>
        <dbReference type="SAM" id="Phobius"/>
    </source>
</evidence>
<evidence type="ECO:0000259" key="2">
    <source>
        <dbReference type="Pfam" id="PF09834"/>
    </source>
</evidence>
<comment type="caution">
    <text evidence="3">The sequence shown here is derived from an EMBL/GenBank/DDBJ whole genome shotgun (WGS) entry which is preliminary data.</text>
</comment>
<sequence>MREKNYRSLVKSISYRITGTIATFLISYIVTGQLKFAVSIMSVDFISKIVIFYLHERMWNRIKFGKVKGGAEYEI</sequence>
<dbReference type="EMBL" id="VSSQ01000552">
    <property type="protein sequence ID" value="MPL97368.1"/>
    <property type="molecule type" value="Genomic_DNA"/>
</dbReference>
<feature type="transmembrane region" description="Helical" evidence="1">
    <location>
        <begin position="36"/>
        <end position="54"/>
    </location>
</feature>
<organism evidence="3">
    <name type="scientific">bioreactor metagenome</name>
    <dbReference type="NCBI Taxonomy" id="1076179"/>
    <lineage>
        <taxon>unclassified sequences</taxon>
        <taxon>metagenomes</taxon>
        <taxon>ecological metagenomes</taxon>
    </lineage>
</organism>
<feature type="transmembrane region" description="Helical" evidence="1">
    <location>
        <begin position="12"/>
        <end position="30"/>
    </location>
</feature>
<evidence type="ECO:0000313" key="3">
    <source>
        <dbReference type="EMBL" id="MPL97368.1"/>
    </source>
</evidence>
<keyword evidence="1" id="KW-1133">Transmembrane helix</keyword>
<dbReference type="AlphaFoldDB" id="A0A644W1C2"/>
<keyword evidence="1" id="KW-0472">Membrane</keyword>
<name>A0A644W1C2_9ZZZZ</name>
<proteinExistence type="predicted"/>
<keyword evidence="1" id="KW-0812">Transmembrane</keyword>
<dbReference type="Pfam" id="PF09834">
    <property type="entry name" value="DUF2061"/>
    <property type="match status" value="1"/>
</dbReference>
<reference evidence="3" key="1">
    <citation type="submission" date="2019-08" db="EMBL/GenBank/DDBJ databases">
        <authorList>
            <person name="Kucharzyk K."/>
            <person name="Murdoch R.W."/>
            <person name="Higgins S."/>
            <person name="Loffler F."/>
        </authorList>
    </citation>
    <scope>NUCLEOTIDE SEQUENCE</scope>
</reference>
<accession>A0A644W1C2</accession>